<dbReference type="RefSeq" id="WP_144588620.1">
    <property type="nucleotide sequence ID" value="NZ_VJWX01000128.1"/>
</dbReference>
<evidence type="ECO:0000256" key="2">
    <source>
        <dbReference type="SAM" id="SignalP"/>
    </source>
</evidence>
<dbReference type="InterPro" id="IPR001466">
    <property type="entry name" value="Beta-lactam-related"/>
</dbReference>
<feature type="transmembrane region" description="Helical" evidence="1">
    <location>
        <begin position="379"/>
        <end position="399"/>
    </location>
</feature>
<evidence type="ECO:0000313" key="4">
    <source>
        <dbReference type="EMBL" id="TVT51370.1"/>
    </source>
</evidence>
<keyword evidence="1" id="KW-1133">Transmembrane helix</keyword>
<dbReference type="PANTHER" id="PTHR46825:SF9">
    <property type="entry name" value="BETA-LACTAMASE-RELATED DOMAIN-CONTAINING PROTEIN"/>
    <property type="match status" value="1"/>
</dbReference>
<evidence type="ECO:0000313" key="5">
    <source>
        <dbReference type="Proteomes" id="UP000320011"/>
    </source>
</evidence>
<name>A0A558CRI0_9PSEU</name>
<feature type="chain" id="PRO_5039433422" evidence="2">
    <location>
        <begin position="24"/>
        <end position="496"/>
    </location>
</feature>
<keyword evidence="5" id="KW-1185">Reference proteome</keyword>
<keyword evidence="2" id="KW-0732">Signal</keyword>
<evidence type="ECO:0000259" key="3">
    <source>
        <dbReference type="Pfam" id="PF00144"/>
    </source>
</evidence>
<gene>
    <name evidence="4" type="ORF">FNH05_15075</name>
</gene>
<dbReference type="PANTHER" id="PTHR46825">
    <property type="entry name" value="D-ALANYL-D-ALANINE-CARBOXYPEPTIDASE/ENDOPEPTIDASE AMPH"/>
    <property type="match status" value="1"/>
</dbReference>
<reference evidence="4 5" key="1">
    <citation type="submission" date="2019-07" db="EMBL/GenBank/DDBJ databases">
        <authorList>
            <person name="Duangmal K."/>
            <person name="Teo W.F.A."/>
        </authorList>
    </citation>
    <scope>NUCLEOTIDE SEQUENCE [LARGE SCALE GENOMIC DNA]</scope>
    <source>
        <strain evidence="4 5">TBRC 6029</strain>
    </source>
</reference>
<sequence length="496" mass="52522">MVRRIRPAVAAIAVMAAALAVFAAPAAAQPQSGPVDTAVAHLRDELTAAHLPAASYAVVSGDGTVTTGAVGSGVTPQSPFLLGSLSKSFTAMAVMQLVEAGKVGLDAPITTYLPWFRTAGSPDPITVRQLLNQTSGLPTEAGTVDLYEPDTTLEQRVRALAGVVPVSRPGETFHYCNKNYATLGLMVERVSGQDYAGYVKEHIFAPLGMTRSFTSLADARRAGLVEGSSVLFGLNVPMETPEFRGALPDGYLVSTAEDLGHYLTFQLTGDYRGARPLSPESLRLMHSPAVAVGSDHAIDGIDHYGFGWGTGTLNGRPVVQHDGDLTRYHANLGYLPDSRVGLVVLTSRNPVLLDNGAPFHHTLAVLAGAPAPETGNTFLMTYGVIDSVALLVLVAMALATRRQVRRARRLPDLLRDRGFGRVAVRPLVGHVLAAAALYAAVFVGVGMLGYGRRLPLDVAFQALPDVTLVVLAGMAFLVVRGVAWFALACRPRSRRS</sequence>
<dbReference type="AlphaFoldDB" id="A0A558CRI0"/>
<organism evidence="4 5">
    <name type="scientific">Amycolatopsis rhizosphaerae</name>
    <dbReference type="NCBI Taxonomy" id="2053003"/>
    <lineage>
        <taxon>Bacteria</taxon>
        <taxon>Bacillati</taxon>
        <taxon>Actinomycetota</taxon>
        <taxon>Actinomycetes</taxon>
        <taxon>Pseudonocardiales</taxon>
        <taxon>Pseudonocardiaceae</taxon>
        <taxon>Amycolatopsis</taxon>
    </lineage>
</organism>
<proteinExistence type="predicted"/>
<evidence type="ECO:0000256" key="1">
    <source>
        <dbReference type="SAM" id="Phobius"/>
    </source>
</evidence>
<protein>
    <submittedName>
        <fullName evidence="4">Beta-lactamase family protein</fullName>
    </submittedName>
</protein>
<feature type="signal peptide" evidence="2">
    <location>
        <begin position="1"/>
        <end position="23"/>
    </location>
</feature>
<keyword evidence="1" id="KW-0472">Membrane</keyword>
<dbReference type="SUPFAM" id="SSF56601">
    <property type="entry name" value="beta-lactamase/transpeptidase-like"/>
    <property type="match status" value="1"/>
</dbReference>
<feature type="transmembrane region" description="Helical" evidence="1">
    <location>
        <begin position="427"/>
        <end position="448"/>
    </location>
</feature>
<dbReference type="InterPro" id="IPR050491">
    <property type="entry name" value="AmpC-like"/>
</dbReference>
<dbReference type="Pfam" id="PF00144">
    <property type="entry name" value="Beta-lactamase"/>
    <property type="match status" value="1"/>
</dbReference>
<keyword evidence="1" id="KW-0812">Transmembrane</keyword>
<dbReference type="OrthoDB" id="4281716at2"/>
<accession>A0A558CRI0</accession>
<dbReference type="Proteomes" id="UP000320011">
    <property type="component" value="Unassembled WGS sequence"/>
</dbReference>
<feature type="transmembrane region" description="Helical" evidence="1">
    <location>
        <begin position="468"/>
        <end position="487"/>
    </location>
</feature>
<comment type="caution">
    <text evidence="4">The sequence shown here is derived from an EMBL/GenBank/DDBJ whole genome shotgun (WGS) entry which is preliminary data.</text>
</comment>
<feature type="domain" description="Beta-lactamase-related" evidence="3">
    <location>
        <begin position="43"/>
        <end position="350"/>
    </location>
</feature>
<dbReference type="EMBL" id="VJWX01000128">
    <property type="protein sequence ID" value="TVT51370.1"/>
    <property type="molecule type" value="Genomic_DNA"/>
</dbReference>
<reference evidence="4 5" key="2">
    <citation type="submission" date="2019-08" db="EMBL/GenBank/DDBJ databases">
        <title>Amycolatopsis acidicola sp. nov., isolated from peat swamp forest soil.</title>
        <authorList>
            <person name="Srisuk N."/>
        </authorList>
    </citation>
    <scope>NUCLEOTIDE SEQUENCE [LARGE SCALE GENOMIC DNA]</scope>
    <source>
        <strain evidence="4 5">TBRC 6029</strain>
    </source>
</reference>
<dbReference type="Gene3D" id="3.40.710.10">
    <property type="entry name" value="DD-peptidase/beta-lactamase superfamily"/>
    <property type="match status" value="1"/>
</dbReference>
<dbReference type="InterPro" id="IPR012338">
    <property type="entry name" value="Beta-lactam/transpept-like"/>
</dbReference>